<sequence length="188" mass="21946">MNSVTGRIQTVKTLNTRIYIDDANNHRVVQLTNLLTSAMVIQSLKKKGVLDHSNDWTLFEIANSHCVERPLREWEIVLDIISAWEPDDNNALLTIFQKMVQPMHGWLTIEYKKGKWQKRYCFIKDNAIHHAKDKPLKISPTAFVFAIRAQDRASIFEKEGDYIRFIATEDQEEMKNWVLSIRCSKVNN</sequence>
<evidence type="ECO:0000313" key="1">
    <source>
        <dbReference type="EMBL" id="EIE91468.1"/>
    </source>
</evidence>
<dbReference type="PANTHER" id="PTHR38700">
    <property type="entry name" value="YALI0E22418P"/>
    <property type="match status" value="1"/>
</dbReference>
<dbReference type="RefSeq" id="XP_067526864.1">
    <property type="nucleotide sequence ID" value="XM_067670763.1"/>
</dbReference>
<dbReference type="AlphaFoldDB" id="I1CSN8"/>
<dbReference type="SUPFAM" id="SSF54236">
    <property type="entry name" value="Ubiquitin-like"/>
    <property type="match status" value="1"/>
</dbReference>
<protein>
    <submittedName>
        <fullName evidence="1">Uncharacterized protein</fullName>
    </submittedName>
</protein>
<dbReference type="eggNOG" id="ENOG502S2MX">
    <property type="taxonomic scope" value="Eukaryota"/>
</dbReference>
<dbReference type="InterPro" id="IPR029071">
    <property type="entry name" value="Ubiquitin-like_domsf"/>
</dbReference>
<dbReference type="OrthoDB" id="43122at2759"/>
<dbReference type="VEuPathDB" id="FungiDB:RO3G_16179"/>
<keyword evidence="2" id="KW-1185">Reference proteome</keyword>
<dbReference type="SUPFAM" id="SSF50729">
    <property type="entry name" value="PH domain-like"/>
    <property type="match status" value="1"/>
</dbReference>
<dbReference type="OMA" id="REWEIMI"/>
<dbReference type="InterPro" id="IPR011993">
    <property type="entry name" value="PH-like_dom_sf"/>
</dbReference>
<reference evidence="1 2" key="1">
    <citation type="journal article" date="2009" name="PLoS Genet.">
        <title>Genomic analysis of the basal lineage fungus Rhizopus oryzae reveals a whole-genome duplication.</title>
        <authorList>
            <person name="Ma L.-J."/>
            <person name="Ibrahim A.S."/>
            <person name="Skory C."/>
            <person name="Grabherr M.G."/>
            <person name="Burger G."/>
            <person name="Butler M."/>
            <person name="Elias M."/>
            <person name="Idnurm A."/>
            <person name="Lang B.F."/>
            <person name="Sone T."/>
            <person name="Abe A."/>
            <person name="Calvo S.E."/>
            <person name="Corrochano L.M."/>
            <person name="Engels R."/>
            <person name="Fu J."/>
            <person name="Hansberg W."/>
            <person name="Kim J.-M."/>
            <person name="Kodira C.D."/>
            <person name="Koehrsen M.J."/>
            <person name="Liu B."/>
            <person name="Miranda-Saavedra D."/>
            <person name="O'Leary S."/>
            <person name="Ortiz-Castellanos L."/>
            <person name="Poulter R."/>
            <person name="Rodriguez-Romero J."/>
            <person name="Ruiz-Herrera J."/>
            <person name="Shen Y.-Q."/>
            <person name="Zeng Q."/>
            <person name="Galagan J."/>
            <person name="Birren B.W."/>
            <person name="Cuomo C.A."/>
            <person name="Wickes B.L."/>
        </authorList>
    </citation>
    <scope>NUCLEOTIDE SEQUENCE [LARGE SCALE GENOMIC DNA]</scope>
    <source>
        <strain evidence="2">RA 99-880 / ATCC MYA-4621 / FGSC 9543 / NRRL 43880</strain>
    </source>
</reference>
<evidence type="ECO:0000313" key="2">
    <source>
        <dbReference type="Proteomes" id="UP000009138"/>
    </source>
</evidence>
<dbReference type="Pfam" id="PF21989">
    <property type="entry name" value="RA_2"/>
    <property type="match status" value="1"/>
</dbReference>
<dbReference type="PANTHER" id="PTHR38700:SF1">
    <property type="entry name" value="PH DOMAIN-CONTAINING PROTEIN"/>
    <property type="match status" value="1"/>
</dbReference>
<dbReference type="InParanoid" id="I1CSN8"/>
<gene>
    <name evidence="1" type="ORF">RO3G_16179</name>
</gene>
<dbReference type="Gene3D" id="2.30.29.30">
    <property type="entry name" value="Pleckstrin-homology domain (PH domain)/Phosphotyrosine-binding domain (PTB)"/>
    <property type="match status" value="1"/>
</dbReference>
<name>I1CSN8_RHIO9</name>
<dbReference type="STRING" id="246409.I1CSN8"/>
<dbReference type="GeneID" id="93623144"/>
<accession>I1CSN8</accession>
<dbReference type="Proteomes" id="UP000009138">
    <property type="component" value="Unassembled WGS sequence"/>
</dbReference>
<organism evidence="1 2">
    <name type="scientific">Rhizopus delemar (strain RA 99-880 / ATCC MYA-4621 / FGSC 9543 / NRRL 43880)</name>
    <name type="common">Mucormycosis agent</name>
    <name type="synonym">Rhizopus arrhizus var. delemar</name>
    <dbReference type="NCBI Taxonomy" id="246409"/>
    <lineage>
        <taxon>Eukaryota</taxon>
        <taxon>Fungi</taxon>
        <taxon>Fungi incertae sedis</taxon>
        <taxon>Mucoromycota</taxon>
        <taxon>Mucoromycotina</taxon>
        <taxon>Mucoromycetes</taxon>
        <taxon>Mucorales</taxon>
        <taxon>Mucorineae</taxon>
        <taxon>Rhizopodaceae</taxon>
        <taxon>Rhizopus</taxon>
    </lineage>
</organism>
<dbReference type="EMBL" id="CH476750">
    <property type="protein sequence ID" value="EIE91468.1"/>
    <property type="molecule type" value="Genomic_DNA"/>
</dbReference>
<proteinExistence type="predicted"/>
<dbReference type="Gene3D" id="3.10.20.90">
    <property type="entry name" value="Phosphatidylinositol 3-kinase Catalytic Subunit, Chain A, domain 1"/>
    <property type="match status" value="1"/>
</dbReference>